<dbReference type="EMBL" id="VNIM01000020">
    <property type="protein sequence ID" value="TVV75461.1"/>
    <property type="molecule type" value="Genomic_DNA"/>
</dbReference>
<feature type="domain" description="Amidohydrolase 3" evidence="1">
    <location>
        <begin position="46"/>
        <end position="555"/>
    </location>
</feature>
<proteinExistence type="predicted"/>
<reference evidence="2 3" key="1">
    <citation type="submission" date="2019-07" db="EMBL/GenBank/DDBJ databases">
        <title>Sphingomonas solaris sp. nov., isolated from a solar panel from Boston, Massachusetts.</title>
        <authorList>
            <person name="Tanner K."/>
            <person name="Pascual J."/>
            <person name="Mancuso C."/>
            <person name="Pereto J."/>
            <person name="Khalil A."/>
            <person name="Vilanova C."/>
        </authorList>
    </citation>
    <scope>NUCLEOTIDE SEQUENCE [LARGE SCALE GENOMIC DNA]</scope>
    <source>
        <strain evidence="2 3">R4DWN</strain>
    </source>
</reference>
<dbReference type="AlphaFoldDB" id="A0A558R7U1"/>
<organism evidence="2 3">
    <name type="scientific">Alterirhizorhabdus solaris</name>
    <dbReference type="NCBI Taxonomy" id="2529389"/>
    <lineage>
        <taxon>Bacteria</taxon>
        <taxon>Pseudomonadati</taxon>
        <taxon>Pseudomonadota</taxon>
        <taxon>Alphaproteobacteria</taxon>
        <taxon>Sphingomonadales</taxon>
        <taxon>Rhizorhabdaceae</taxon>
        <taxon>Alterirhizorhabdus</taxon>
    </lineage>
</organism>
<dbReference type="InterPro" id="IPR013108">
    <property type="entry name" value="Amidohydro_3"/>
</dbReference>
<dbReference type="InterPro" id="IPR050378">
    <property type="entry name" value="Metallo-dep_Hydrolases_sf"/>
</dbReference>
<comment type="caution">
    <text evidence="2">The sequence shown here is derived from an EMBL/GenBank/DDBJ whole genome shotgun (WGS) entry which is preliminary data.</text>
</comment>
<dbReference type="GO" id="GO:0016812">
    <property type="term" value="F:hydrolase activity, acting on carbon-nitrogen (but not peptide) bonds, in cyclic amides"/>
    <property type="evidence" value="ECO:0007669"/>
    <property type="project" value="TreeGrafter"/>
</dbReference>
<sequence length="583" mass="62466">MTARYDIIVRGGLVVDGTGAEPKHADIAIAGGIIRAVGTVDGTAAEEIDATGLLVTPGFIDLHTHYDGQAVWSQRMNPSSSHGVSTVILGNCGVGFAPCRPGDRELLCATMEGVEDIPGVVMKEGLTWDWETFPEYMDVIGARPRDIDIGVFAPHSPVRVNVMGERGANREVPTRADLAGMQAIVKEAVEIGALGFATSRTAVDRRSDGALIPSFDAGENELVAAAQAVKDAGGGLIQLIPELGMTGLTPAEEFALIKGVSDAVGLPITYTIVMSRKNPAFGQELLRLTQAHNRDGGAPIHAQYFPRPVGMMASFDLTSNPWVNTPAYKAIAHLPLAERVVELRKPEVRARILADEPDEALLPLTTMTRQYDVMFELPDPPCYEPARGTSIADRAAREGRPAAELAYDLLLENDGKGMLLVAFGNFANDSLDFMFDFFDDPHAVMGLGDGGAHYGLICDSSYPTFVLTHWTRDRQGRRLAIEEAVRLMTSHPAAIVGFRDRGVIAPGYKADVNVIDYDGLTLHAPEIADDLPGGGRRLDQRANGYRYMIVAGEIITRDDRPTGALPGKLVRGAQAAPAPALAA</sequence>
<gene>
    <name evidence="2" type="ORF">FOY91_06945</name>
</gene>
<evidence type="ECO:0000313" key="2">
    <source>
        <dbReference type="EMBL" id="TVV75461.1"/>
    </source>
</evidence>
<dbReference type="InterPro" id="IPR032466">
    <property type="entry name" value="Metal_Hydrolase"/>
</dbReference>
<accession>A0A558R7U1</accession>
<dbReference type="RefSeq" id="WP_145149480.1">
    <property type="nucleotide sequence ID" value="NZ_VNIM01000020.1"/>
</dbReference>
<dbReference type="Pfam" id="PF07969">
    <property type="entry name" value="Amidohydro_3"/>
    <property type="match status" value="1"/>
</dbReference>
<evidence type="ECO:0000259" key="1">
    <source>
        <dbReference type="Pfam" id="PF07969"/>
    </source>
</evidence>
<dbReference type="OrthoDB" id="9766983at2"/>
<dbReference type="GO" id="GO:0005829">
    <property type="term" value="C:cytosol"/>
    <property type="evidence" value="ECO:0007669"/>
    <property type="project" value="TreeGrafter"/>
</dbReference>
<dbReference type="SUPFAM" id="SSF51556">
    <property type="entry name" value="Metallo-dependent hydrolases"/>
    <property type="match status" value="1"/>
</dbReference>
<name>A0A558R7U1_9SPHN</name>
<dbReference type="Proteomes" id="UP000318681">
    <property type="component" value="Unassembled WGS sequence"/>
</dbReference>
<dbReference type="InterPro" id="IPR011059">
    <property type="entry name" value="Metal-dep_hydrolase_composite"/>
</dbReference>
<keyword evidence="3" id="KW-1185">Reference proteome</keyword>
<protein>
    <submittedName>
        <fullName evidence="2">Amidohydrolase family protein</fullName>
    </submittedName>
</protein>
<dbReference type="PANTHER" id="PTHR11647:SF1">
    <property type="entry name" value="COLLAPSIN RESPONSE MEDIATOR PROTEIN"/>
    <property type="match status" value="1"/>
</dbReference>
<keyword evidence="2" id="KW-0378">Hydrolase</keyword>
<dbReference type="SUPFAM" id="SSF51338">
    <property type="entry name" value="Composite domain of metallo-dependent hydrolases"/>
    <property type="match status" value="1"/>
</dbReference>
<evidence type="ECO:0000313" key="3">
    <source>
        <dbReference type="Proteomes" id="UP000318681"/>
    </source>
</evidence>
<dbReference type="PANTHER" id="PTHR11647">
    <property type="entry name" value="HYDRANTOINASE/DIHYDROPYRIMIDINASE FAMILY MEMBER"/>
    <property type="match status" value="1"/>
</dbReference>
<dbReference type="Gene3D" id="3.20.20.140">
    <property type="entry name" value="Metal-dependent hydrolases"/>
    <property type="match status" value="2"/>
</dbReference>